<feature type="region of interest" description="Disordered" evidence="1">
    <location>
        <begin position="30"/>
        <end position="80"/>
    </location>
</feature>
<feature type="compositionally biased region" description="Basic and acidic residues" evidence="1">
    <location>
        <begin position="571"/>
        <end position="584"/>
    </location>
</feature>
<protein>
    <recommendedName>
        <fullName evidence="2">DUF6532 domain-containing protein</fullName>
    </recommendedName>
</protein>
<dbReference type="InterPro" id="IPR045341">
    <property type="entry name" value="DUF6532"/>
</dbReference>
<accession>X8ITL3</accession>
<dbReference type="AlphaFoldDB" id="X8ITL3"/>
<feature type="region of interest" description="Disordered" evidence="1">
    <location>
        <begin position="120"/>
        <end position="257"/>
    </location>
</feature>
<evidence type="ECO:0000256" key="1">
    <source>
        <dbReference type="SAM" id="MobiDB-lite"/>
    </source>
</evidence>
<feature type="compositionally biased region" description="Polar residues" evidence="1">
    <location>
        <begin position="193"/>
        <end position="203"/>
    </location>
</feature>
<dbReference type="Pfam" id="PF20149">
    <property type="entry name" value="DUF6532"/>
    <property type="match status" value="1"/>
</dbReference>
<feature type="compositionally biased region" description="Polar residues" evidence="1">
    <location>
        <begin position="134"/>
        <end position="147"/>
    </location>
</feature>
<sequence length="727" mass="79840">MSQLNSAREKRKPKVTPAIAQFREMIVEGNKRRETSEKNKALKAQGVGSTIPESRKAAAQAKEIQQGNSDDSSDEEFDAIGAEIRAEEARVDALRAKVATRDGLRFKKLRLMDEAELQKLWDQGEKGKAKVKDSTPTSLNPPNSRVQSMGPAQRILAAPNPAKRKHSSTSASSMAKSKPAGKPARATDKKTSNNRAAKSQMNMDDSEGDKDSQDIGSDSEQEDDDEDSETEEEEDSSTKKPGNSKKQRGKTSDFTGTAKKMVNHTTVRVCAKLASAGMFCSAREYRSIVSESWAHAAAEFGVDPQNEKYRLRKKHKQAIRSRVNSFRSRIRDRLKSSTAVKFKLIEGLTGAAAKRHVQTLIPHTYHTKPNAAQGVGHFQHDFLLEAVFEAYFTGQNPVGIVYSHWFDPMPLEAIALVCSVIRWVIEQHETGKYVKVKMTFEKLREHYGELMESLVAFKNGRQASRCAVVRSTLFIRSMEQAGCSTNNEEIKPTDNVLSENDFAEDIPTAEELKVLARGSGHRNLPVPSDSRPRQTYSSTTGTDNSTRHSTDSPHSPQSTGLGSREGTASLRQDKRSSAGTEPERAGSASLDHEELDDPRDVTPTPANQKASQSDGGRKRANGRTDMGKNKGDDEDKENEENEEDEEDDSEEDEDEDGDEDEEADNTESEAELPAKKKQKRKSANASSGKKVVGSAAKRGKPGPATARNKGKLKVTQPAGAAKNKGKA</sequence>
<evidence type="ECO:0000313" key="3">
    <source>
        <dbReference type="EMBL" id="EUC53468.1"/>
    </source>
</evidence>
<dbReference type="Proteomes" id="UP000030108">
    <property type="component" value="Unassembled WGS sequence"/>
</dbReference>
<evidence type="ECO:0000313" key="4">
    <source>
        <dbReference type="Proteomes" id="UP000030108"/>
    </source>
</evidence>
<feature type="compositionally biased region" description="Polar residues" evidence="1">
    <location>
        <begin position="533"/>
        <end position="544"/>
    </location>
</feature>
<proteinExistence type="predicted"/>
<name>X8ITL3_9AGAM</name>
<gene>
    <name evidence="3" type="ORF">RSOL_002750</name>
</gene>
<feature type="region of interest" description="Disordered" evidence="1">
    <location>
        <begin position="516"/>
        <end position="727"/>
    </location>
</feature>
<feature type="compositionally biased region" description="Low complexity" evidence="1">
    <location>
        <begin position="168"/>
        <end position="184"/>
    </location>
</feature>
<feature type="non-terminal residue" evidence="3">
    <location>
        <position position="727"/>
    </location>
</feature>
<feature type="compositionally biased region" description="Polar residues" evidence="1">
    <location>
        <begin position="604"/>
        <end position="614"/>
    </location>
</feature>
<reference evidence="4" key="1">
    <citation type="journal article" date="2014" name="Genome Announc.">
        <title>Draft genome sequence of the plant-pathogenic soil fungus Rhizoctonia solani anastomosis group 3 strain Rhs1AP.</title>
        <authorList>
            <person name="Cubeta M.A."/>
            <person name="Thomas E."/>
            <person name="Dean R.A."/>
            <person name="Jabaji S."/>
            <person name="Neate S.M."/>
            <person name="Tavantzis S."/>
            <person name="Toda T."/>
            <person name="Vilgalys R."/>
            <person name="Bharathan N."/>
            <person name="Fedorova-Abrams N."/>
            <person name="Pakala S.B."/>
            <person name="Pakala S.M."/>
            <person name="Zafar N."/>
            <person name="Joardar V."/>
            <person name="Losada L."/>
            <person name="Nierman W.C."/>
        </authorList>
    </citation>
    <scope>NUCLEOTIDE SEQUENCE [LARGE SCALE GENOMIC DNA]</scope>
    <source>
        <strain evidence="4">AG-3</strain>
    </source>
</reference>
<dbReference type="OrthoDB" id="3244162at2759"/>
<feature type="compositionally biased region" description="Basic and acidic residues" evidence="1">
    <location>
        <begin position="30"/>
        <end position="40"/>
    </location>
</feature>
<feature type="compositionally biased region" description="Basic and acidic residues" evidence="1">
    <location>
        <begin position="120"/>
        <end position="133"/>
    </location>
</feature>
<organism evidence="3 4">
    <name type="scientific">Rhizoctonia solani AG-3 Rhs1AP</name>
    <dbReference type="NCBI Taxonomy" id="1086054"/>
    <lineage>
        <taxon>Eukaryota</taxon>
        <taxon>Fungi</taxon>
        <taxon>Dikarya</taxon>
        <taxon>Basidiomycota</taxon>
        <taxon>Agaricomycotina</taxon>
        <taxon>Agaricomycetes</taxon>
        <taxon>Cantharellales</taxon>
        <taxon>Ceratobasidiaceae</taxon>
        <taxon>Rhizoctonia</taxon>
    </lineage>
</organism>
<feature type="compositionally biased region" description="Polar residues" evidence="1">
    <location>
        <begin position="552"/>
        <end position="561"/>
    </location>
</feature>
<feature type="compositionally biased region" description="Acidic residues" evidence="1">
    <location>
        <begin position="217"/>
        <end position="235"/>
    </location>
</feature>
<comment type="caution">
    <text evidence="3">The sequence shown here is derived from an EMBL/GenBank/DDBJ whole genome shotgun (WGS) entry which is preliminary data.</text>
</comment>
<evidence type="ECO:0000259" key="2">
    <source>
        <dbReference type="Pfam" id="PF20149"/>
    </source>
</evidence>
<feature type="domain" description="DUF6532" evidence="2">
    <location>
        <begin position="269"/>
        <end position="456"/>
    </location>
</feature>
<dbReference type="EMBL" id="JATN01000322">
    <property type="protein sequence ID" value="EUC53468.1"/>
    <property type="molecule type" value="Genomic_DNA"/>
</dbReference>
<feature type="compositionally biased region" description="Acidic residues" evidence="1">
    <location>
        <begin position="634"/>
        <end position="670"/>
    </location>
</feature>